<comment type="caution">
    <text evidence="1">The sequence shown here is derived from an EMBL/GenBank/DDBJ whole genome shotgun (WGS) entry which is preliminary data.</text>
</comment>
<reference evidence="1 2" key="1">
    <citation type="submission" date="2019-12" db="EMBL/GenBank/DDBJ databases">
        <title>Whole-genome analyses of novel actinobacteria.</title>
        <authorList>
            <person name="Sahin N."/>
            <person name="Saygin H."/>
        </authorList>
    </citation>
    <scope>NUCLEOTIDE SEQUENCE [LARGE SCALE GENOMIC DNA]</scope>
    <source>
        <strain evidence="1 2">KC615</strain>
    </source>
</reference>
<dbReference type="Proteomes" id="UP000430692">
    <property type="component" value="Unassembled WGS sequence"/>
</dbReference>
<dbReference type="RefSeq" id="WP_160801330.1">
    <property type="nucleotide sequence ID" value="NZ_WUUL01000005.1"/>
</dbReference>
<dbReference type="AlphaFoldDB" id="A0A6I4VQP8"/>
<evidence type="ECO:0000313" key="2">
    <source>
        <dbReference type="Proteomes" id="UP000430692"/>
    </source>
</evidence>
<name>A0A6I4VQP8_9BACL</name>
<proteinExistence type="predicted"/>
<accession>A0A6I4VQP8</accession>
<dbReference type="EMBL" id="WUUL01000005">
    <property type="protein sequence ID" value="MXQ53977.1"/>
    <property type="molecule type" value="Genomic_DNA"/>
</dbReference>
<gene>
    <name evidence="1" type="ORF">GSM42_09650</name>
</gene>
<organism evidence="1 2">
    <name type="scientific">Shimazuella alba</name>
    <dbReference type="NCBI Taxonomy" id="2690964"/>
    <lineage>
        <taxon>Bacteria</taxon>
        <taxon>Bacillati</taxon>
        <taxon>Bacillota</taxon>
        <taxon>Bacilli</taxon>
        <taxon>Bacillales</taxon>
        <taxon>Thermoactinomycetaceae</taxon>
        <taxon>Shimazuella</taxon>
    </lineage>
</organism>
<keyword evidence="2" id="KW-1185">Reference proteome</keyword>
<protein>
    <submittedName>
        <fullName evidence="1">Uncharacterized protein</fullName>
    </submittedName>
</protein>
<sequence length="40" mass="4769">MYPTKKQAISIHKFNHFLAKWNDTYRKRGKGSPIRFAPSF</sequence>
<evidence type="ECO:0000313" key="1">
    <source>
        <dbReference type="EMBL" id="MXQ53977.1"/>
    </source>
</evidence>